<gene>
    <name evidence="4" type="ORF">D7X12_19415</name>
</gene>
<dbReference type="Gene3D" id="2.60.40.10">
    <property type="entry name" value="Immunoglobulins"/>
    <property type="match status" value="25"/>
</dbReference>
<dbReference type="Pfam" id="PF08309">
    <property type="entry name" value="LVIVD"/>
    <property type="match status" value="4"/>
</dbReference>
<dbReference type="SUPFAM" id="SSF75011">
    <property type="entry name" value="3-carboxy-cis,cis-mucoante lactonizing enzyme"/>
    <property type="match status" value="1"/>
</dbReference>
<dbReference type="InterPro" id="IPR052387">
    <property type="entry name" value="Fibrocystin"/>
</dbReference>
<protein>
    <recommendedName>
        <fullName evidence="3">Ig-like domain-containing protein</fullName>
    </recommendedName>
</protein>
<dbReference type="InterPro" id="IPR002909">
    <property type="entry name" value="IPT_dom"/>
</dbReference>
<feature type="signal peptide" evidence="2">
    <location>
        <begin position="1"/>
        <end position="15"/>
    </location>
</feature>
<sequence>MILALGCAVPGLALAQAVPSVVSIYPLRSVQTGARSVELGFEVDGAASQVAVSLKGTSTTQGVFVDLARVMVSRDQAGAVPFHVLVPLSRAFPADGRLEVSATPVGDEGAQVARVQVVLDATLPPPAFAPNPVSARASVDTGQLLVDVAFQGSVARAELTVMGASAALLRTVKGDLAEVESHAFAVGRRLVAHPRVAAPGHVAFAVPVQGGRIPPDGVVVADVALVDAFGRTVHTSTVEFTDSAAFDPVLDLRVGPSPLLLSEGFGQRVPLQVTAVFAIAGEVDVSGGAHGVTYASDDPSVATVTRDGQVVARATGGAQETVVRVQYAGVTRQVPVLVDSSASLVSLEIVPALPATSPTIERVGGSLQLKLVGTLSNQRQVDLTQASLGTQWRSEDPTRLLVSADGRVTSRQAQPARVFAKFPDQPEVSLSVDAQDAFPTLRLSAPASVVAGGDLEVTALATDDVGLARVEFRVNGVPTVTDTTAPFTLQVKAPPTAGATLVLSAWGVDTANQGVLSSELRIPVTGAPAPSSRTVVYEAPEAGQVLIAGLPQTVRVTSGDWKTATLSPNDFQSVRFSVDGAPLGAASAPRVEVRSKPTDKGTQQVLVPVWEVSFIPPLTAAGTGVVLRAEAVDGVGAQVPVQSLAVRVAADSAPLITLKKPDHSPVDVTAGAPFAVSGAVADDALAFGVDVKLLVQGAVVASQRLTKSSFEGSPSGSAEFSFHWTPPASLLGADVKVEVQAIDVGGNPRVVTFQAKVKADQPPQLNIVSPGVSDPILAGSRMLLAADVSDDSPPPVRVTWYVDGVLAGLSSAAPYSAEVLVPAQAVGRTLIIKAVARDSTGMETTATRNVIASPDLLPPSVSIVSPLTNASVVTTQDLLVTAAGLDDVGVKKVEFFLNGALTPVFTDTAPARNGTTVGSFLTHFILPKASIATLGSHRLRVHATDAAGNVGISPEVLFQSKQDAPPTVAFTRPLVGASATLGTVLEVLVTATDDVSVQGVELFLGNTHLTALTAPYRFEVPLSGTARTETLRVVATDSGGTTAEATRTVALVEDDQAPLVGFRLPAEGARVFAGRTMNVEVVASDNVGVAWVDLYRGTQRVARLTEGQEQGLYRVFTFQVPTVVADVGQDVTLRAVASDLGTQDVPSRTAERTLKVRLVQDLPPSVTVLAPPPGSPYKEGEDVRLTVSLTDDDGVIGWVGVSGDVRQGLLPTTGAARDVAQPQSLVVRAPLVHLGQPATVGVIARDTAMQDSLPATVTLAVTPDVQKPRVSLVSPQVGAAGAVDVVPGGSLGVRVDVRDDVRVSSVVVLLDGQALSPPVVLPNTEEHFDEVRTPDPLGPGTVLLGREYVGTYAGTVALPALSAGPHTLTVQASDPAGNTSSAEVALDVKPKVDREAPRLTLVLRNTPDDATCVAGSTVELGLQASDDGQVQTLELFLDGVPWVLPAITPGASVSATVNITLPALVSGPRPITFFARAVDATGKTTEQVLTRLLTSDAPPTVSWVAPTAGAALTEERAERLQVELKDDVKVESAFGVLATAEATPVEGAPEAFDVVAPGATGAGLASQVTWSLGEGRTSQLDVASGRVRVVPPAAGLGNQPGRAKLKVAAPPLGQSVKALVGYRYRLNAGAETVAEVKAFLATLSSGRREVEFKGPSYEVDLGFPSAFMTVDEIDVELTSAGTPVDVSRTQLVYDGNSVQVRAVAAGAWLAVARWGVGGSGPGRALQPQVLLRPSLGWSPRAAVLTAFAGDGQGHRVRSSRPVRVRPDLDAPVATVLQPTSGGGVVAGVPVSVVLSFQDNVEVESADLLVDGAARESFTRPGTSAQRTLVLQPGATGAPVALTVVARDRAGNASVSSPTFVHVRADTAPSVRWVKLQSAVETASETELASGLVRLVQGTPATLTLEVLDDVGVALIQTAFGDAPVSSRTVAPAQAKVSHEVEFTPPVSWDGAPSVLSVTVTDTAGKVGTARLVVEGRAPLAPVLALSVPRQDATLTEGSIQLFVQALAGDDTGVARVEFFLNGQRALEVLGHQGAAIPVLQDGLVDDLPVPVDTSVRAAFQALVGADADTPYRDISRLKTYGGRVLLPPGFLALDASRSETRVAVRVVATDREGHVSVVERSIVVVADDKPPAVKVLLPTLSQAVVEKTSFRVSATAWDNVFVDQVRLFSGPGLDALQLFHTAGGFPLTNAFPNSEVDVYAPLVNAQAVAPALPAMGAADMDYFVVAEARDLSGKQARFIQPIRVVRDREPAVAIVSPPDGRTVVEGSLVPVTVAAEDDVSIASVQLTVNDVPLTPVLRQPPFTFQVPVPQGAQQLTLQAKAVDSYGHATSSQVVLLPVGQDKPPTIAVAQPQDGVTLTEGRDFGLVLAAQDDVALAWVEAVVEGGVNGPLRYTATTKPFSFRVPLPYGSAHRRLIVRARARDSLGHESSAPVVTLPVQADAQPPTVKFLTPANNSQIVAGMNLDLEAVADDNVAVAAVVFSLQGSPTPLATLPAPPYRFTYRALKSDVDKSLTFVARAVDASGLTAQVQAQVTVVNAPPLAVALQGPASVVAGLPATFSAQVSQASLGVAHVSLHMGPEASATEVSRRYLLPYDFAYEVPKAQVGQTLHLRAQVRDVAGREAWSPPLDVLVKQDEKPTVAIRKPLAGSNVFDGGRIRIEAKAQDVDSGLQKVIFLVDGKRVDVAEVPAGIPGAPDVYVGTFVAPVGSRNRRFSLTAVAVDLAGQEQESAPVDVGTVSDTVPPDVEWVEPLEFDVVTGGSLVALKAAARDNVQVQEVEFFADGVSAGSTGESVPGPAGRPLYSRTRLLPNDRAGQLVPLRATAKDPSDNNGKSQVVTVELGLQPSPARLTPFNSGRLGPLAVSDTGRVAVGGVGLSSTEVPQGNALVFAQLSAGDQDIQGLGSVPFAAPPAAVAFHGAQVLVLTPSRTLQAQFIPPLLSVVDPTTQAVIGSVDLPGDDVLGVAVKDRLAYVANGRPGVVVVDLSDPKLPQRVRTVPVGDDGARGVFVSGNLLLVASGSGGLRLLDLRNPKLPLVSAEHGFVAVPGSANAVSAVGSRAFVACEGSGAYLAEVDFSRPDAPRLVSLLSHAPARKDLRAQGLRSVSASGNLVLATSALTDQDARPVKGMLSVSTFPPQGMGQTRVRANLPRASQVVGAASGAVTVMDRELVRFGLQRMVVTSVTPEDGARQVPVAADAVTLDVFLSEVVAPGSLDVGTVVLRSGDPVVGPAVPVTVVPTDRRLRVRPNQALSRATEYFLTVGPELASEQGWTLGTAFRTRFTTRAASAELPQLTDVLPPAGPQEGGTRVTLLGSNLLPGARVFFSGAEASEVTVLADGHSLTAKVPPSGEEGAATVTVVNPNGLEASLFGGFIYLKVLHVDFVSPATGPLVGGNTVEVSGAGFQRGVTVKVGGAAASDVRVLSPGLLTLKVPAGAFGPADVVVTNPDLKSVVVPGAYLYTDLSVSSSISRHVPNGSDPRPTEKLPSLPPIKVALSENKAWVLSPSQVYVSAKDAAQMLEKSVHGALSLVDVSDPTNASLIGLAGIPPPYEPVALSVRAPYAYVVANGATLPFADVAGEGVASLLVFNAANPLAPRLLSTLPSVGEARGLALAGDLALMAAGSGGVALYSLLEPQRPVLLGAVTQFLFGGQLLSPSIEDVQVSGHFAVLTAKSGAAQRLLVVDLTKQGLPVVGELSGDATDVALAGRNGLRVTGEALRTLSLAQPARPREASPVVPLVRGMRFTSTAMGPHLGAAAAWGPSALVQLVMASEPSQPRSVNAVDLYPARKLSDVALAGGLLVATIQETAGRVGQPVAQDALSVVAMPFPVVTGSTPVDGADAVLVADPLTVSLSRPVSNASAATVKLVLMNGSTDGETLSTMLEGVATTTVTVRPTASLLPGRTYQLRVEGLLASADSAPMPGRYVAEFTTVAQAGEVPLSVTSLSPRQGPTGGGTDVWLEGSGFQSDMIVNFNGQQVPVEEVLDGGKKARVKTPNRPAGAATVTLRRLGGSHVELMGAYLYVDALDLLAVTPARGPTSGGTRVLLQGRGFALQGAVQVRFGGQPAYDVRVLGMGTVEAFTPHGLRGPVDVTVRQPDPVNPGGFLEDTLVKGYTFDQPTGSAVALARALRDVVVVGDWAFAVGDHSLDVIDLSGLHLAGDNMGASIPFDQRGGLVDEDDDNKDDRVVAHLALPDEATSVAYVPGVGGGRDLLYVGLVSRDEEGAAHGGAVAVVDVEDPTKVTLVRQVRAGAHGVFGVDVRGERLMAAAAASGLHSFDVSVEPFPVHTANVNPGAQAVVAWGGNAVVGTGTRTNDFKVGPGSLQVWDVQATPTVAGTLPDALAVQRLRMLGDVAVVAAGEDGLVLVDVSQPVPVWLGAVEVKGFAWDVRLAGRLAYVAAGAAGVAVVDLNDVLNPKLLYHVTGNQGGDARVVATAGGRLVSARERGVLGWSLEFGDAAELSVSSASVAEAEVVPTDLSSVTVFFSAAIDANTAPSAFSLTANGVPVAGLPLEVGTPDAQRSTLVFRPSAPLPAGAALKLVVTQALRTPGGAPLIAPFTVSFRAADGSGGRPVVSQVVPRVGPTSGGSRVEVLGSGFEPGVTVRVGGQVAEVLEWSPTRLRVKTPSGGVGLADVEVVQLSGLSARRPGGFLYVAPLQVGTATPRFLNPRGGSTVRVSGNGFLPGWADALGSTKVWVRGLPAASVSVTSFHELTAVAPPGSFGAADVMVVSPDGLSRVRSTSEVGYGLAFSGEESVVSASPHALVANPQNPFQVFAAAGASGRGNTFPQDYNGALTGHGKIPESYRALVFDASQPGRPLASGSQIVDPPDALVDRFFATRMGLLGQVDPPDVEVMPDSLDVAVRGGQLLVANGQSGLVVLDATQTQGLTLLGQAPLGADTGESPPLATRVLPTPTGAWLLGTSLRMAPKEQCPGRPKALGTEGKVVLFDTRVPSDPVRIGELAVGEDVFGATFARGRAFVVTGTHEGVFNCSTGAGDPFALPPPPESSLVGHAAGDQAVPGPGSTPHGALHVFASAKPGALSKTLAVDSALTDVVVVGEVAIVAAADQGLLFIDVSDPANPVLKKTLSFNEEMSNVPGHPQRLRLLGDMLFVAAAEGGVVLVDVADPLQPKLVSGGNEEPALDVVAVEDRLLLAGRDRLTELKVPFLYVTGMEPARESLVPPEAVALEVRFNRPLAAPSFTDSSVRLQLRPGAEGAPGDTVEATLEVSDATLTVRPDEALLPDRDYLLVVDASVTDQRGGGLLIPFQLAFHTASTGSQTPKLFAVTPSSASLSGGTTLTVTGERFTGTSAVYVGGQPATFTVLDEGHLTVVAPAQSGAGPVDLEVRNEGGPVAVLPSSVLYLKSLEGIGVSLFPDHGPVGGGTTVSVSLSGQALAPGTKVRVASNPHTVDPTQDLGVDVRDLSSLHFTTPAVDHPSVVPVWLVRPGEAPVQVGFFSYDLPVGTEMDLPGFPPRVASELSLRGDRLAVGVSNSGFWGLELFDVKVEEHPLRLGGVATPAAVRGVDLSGSLAFLAADAFGLLAVDVSRPEAPFLAASASTSGALATSVRVEGDRIYVGVTEPGAAWGGIQVFHAGGPRLEQVETVSPNADVLALELGADRFYALTSTVTANKGNGLWLSLYTRSGAPLGQVSVLAGERTYEQLVASRLLVRSGRAYVTVGTKLYVFDLSNEAAPRVLQSSDLGSPVAGLTFVGGSLFAATAGSSTVIEVPPTDLLAVDLTPAAGSIVPGNTVIQARFSLPVAPATVTPDTFQVSVNEGSGWSDVAGVRDLVFDTRGSTLVFSPAVPFPPLAQVRVSVTTGVKGFDTRPLAAPVQGLFTIAGPDALQPVITRVEPASGRTNVTTVVTLKGAGFRQSHQGGPGTRVRVGGQEAVVVWHSESELEVAVPPSLAALSGPALVEVMDRSSGLLAQRLGGFLYRDPLQLAALSPSQAPQQGGVTVALTGHGFQPGMTVTFGDTTAFDVHVSSMERAEVKAPPHASGLVDVTLGLSDQPSSLPVPFLYGAGAVSRLPTPPVAHVLVDEGVAYVALGGATALTNADGSVVYEASRATAQGGLIIARLNELPTLHVEKELTFTATGGARRLAKSGSWLYMAAGPAGVKRWDVSLVAAPEEKPALAATGDASDVLVKDDLLFVADGAGVSMYRLGETAAPLPVGQRPLPGGARAMVLYGSLLVVADGNAANPRLHVLDAAKGTLAEVGEGFPLSVPARHLAVSGTRVFASLGTARQVQVVELADPSHPAAGGVLTLTDPLGRTWMSAEQTWVAGGVAYVSGGGGKVQRFAVPVGGLPVALERLQVVGDARTVAFAGDYLLVGTLFLDAQGTPLELPLTQPPAPAYMLAGALSAVELDHLEILGTTPSEGDTVAVGTAPRVHVTALPDVNTAQGVTLSQLTPGGSVAVAVARRVAATTRGADVVLEPYAPLSASAQYRLHVGATLADLAGGELGTDVDVRFTTASQVSAERPVLSSVFPAHGLEAGGNRVTLAGEHFVSGGTVTFGGALATEASVSEDGRSLTVTVPPGVAGPAAVEVVNPGGLSASRLGAYRYLVEPTLTAVSASWAPFNSQTLITLTGQGLFGGTRVYFGPVPSPQVELVSSEQLRVRIPDGITGPVPLRVATPGPGTTELSATWPTPFTFTLEEKGSSSPGADAMARVGNTLLVARGGRLVVRALAVNESLYDVRDVLGVDGATALTVSGNEAFLVGPGRLVRYALENCASAESGACSPQELERVLLMPQDVSPTAVVASRDAAYVAIAGGGEVALLGRVDGQLQVVAQTSLAGGTLRGLERVRGALALLVEQGGVSRLELRDFTEGGLDLLGQLDNLPAPALSMAVEGNQILLGLGTGVRLVDATTPEEPVLVGRWDSQVPGNDALSVALAGP</sequence>
<dbReference type="CDD" id="cd00603">
    <property type="entry name" value="IPT_PCSR"/>
    <property type="match status" value="2"/>
</dbReference>
<proteinExistence type="predicted"/>
<dbReference type="Pfam" id="PF17957">
    <property type="entry name" value="Big_7"/>
    <property type="match status" value="6"/>
</dbReference>
<evidence type="ECO:0000256" key="1">
    <source>
        <dbReference type="ARBA" id="ARBA00022729"/>
    </source>
</evidence>
<feature type="non-terminal residue" evidence="4">
    <location>
        <position position="6884"/>
    </location>
</feature>
<comment type="caution">
    <text evidence="4">The sequence shown here is derived from an EMBL/GenBank/DDBJ whole genome shotgun (WGS) entry which is preliminary data.</text>
</comment>
<dbReference type="SUPFAM" id="SSF101908">
    <property type="entry name" value="Putative isomerase YbhE"/>
    <property type="match status" value="1"/>
</dbReference>
<dbReference type="InterPro" id="IPR014756">
    <property type="entry name" value="Ig_E-set"/>
</dbReference>
<dbReference type="InterPro" id="IPR032812">
    <property type="entry name" value="SbsA_Ig"/>
</dbReference>
<dbReference type="SUPFAM" id="SSF81296">
    <property type="entry name" value="E set domains"/>
    <property type="match status" value="11"/>
</dbReference>
<evidence type="ECO:0000313" key="5">
    <source>
        <dbReference type="Proteomes" id="UP000273405"/>
    </source>
</evidence>
<dbReference type="InterPro" id="IPR013211">
    <property type="entry name" value="LVIVD"/>
</dbReference>
<dbReference type="CDD" id="cd00102">
    <property type="entry name" value="IPT"/>
    <property type="match status" value="8"/>
</dbReference>
<dbReference type="PROSITE" id="PS50835">
    <property type="entry name" value="IG_LIKE"/>
    <property type="match status" value="1"/>
</dbReference>
<feature type="chain" id="PRO_5017262112" description="Ig-like domain-containing protein" evidence="2">
    <location>
        <begin position="16"/>
        <end position="6884"/>
    </location>
</feature>
<keyword evidence="1 2" id="KW-0732">Signal</keyword>
<dbReference type="PANTHER" id="PTHR46769">
    <property type="entry name" value="POLYCYSTIC KIDNEY AND HEPATIC DISEASE 1 (AUTOSOMAL RECESSIVE)-LIKE 1"/>
    <property type="match status" value="1"/>
</dbReference>
<feature type="domain" description="Ig-like" evidence="3">
    <location>
        <begin position="763"/>
        <end position="862"/>
    </location>
</feature>
<keyword evidence="5" id="KW-1185">Reference proteome</keyword>
<dbReference type="SMART" id="SM00429">
    <property type="entry name" value="IPT"/>
    <property type="match status" value="10"/>
</dbReference>
<reference evidence="5" key="1">
    <citation type="submission" date="2018-09" db="EMBL/GenBank/DDBJ databases">
        <authorList>
            <person name="Livingstone P.G."/>
            <person name="Whitworth D.E."/>
        </authorList>
    </citation>
    <scope>NUCLEOTIDE SEQUENCE [LARGE SCALE GENOMIC DNA]</scope>
    <source>
        <strain evidence="5">CA040B</strain>
    </source>
</reference>
<dbReference type="InterPro" id="IPR011048">
    <property type="entry name" value="Haem_d1_sf"/>
</dbReference>
<name>A0A3A8N9L1_9BACT</name>
<accession>A0A3A8N9L1</accession>
<dbReference type="InterPro" id="IPR013783">
    <property type="entry name" value="Ig-like_fold"/>
</dbReference>
<organism evidence="4 5">
    <name type="scientific">Corallococcus sicarius</name>
    <dbReference type="NCBI Taxonomy" id="2316726"/>
    <lineage>
        <taxon>Bacteria</taxon>
        <taxon>Pseudomonadati</taxon>
        <taxon>Myxococcota</taxon>
        <taxon>Myxococcia</taxon>
        <taxon>Myxococcales</taxon>
        <taxon>Cystobacterineae</taxon>
        <taxon>Myxococcaceae</taxon>
        <taxon>Corallococcus</taxon>
    </lineage>
</organism>
<evidence type="ECO:0000256" key="2">
    <source>
        <dbReference type="SAM" id="SignalP"/>
    </source>
</evidence>
<dbReference type="SUPFAM" id="SSF51004">
    <property type="entry name" value="C-terminal (heme d1) domain of cytochrome cd1-nitrite reductase"/>
    <property type="match status" value="1"/>
</dbReference>
<dbReference type="Pfam" id="PF13205">
    <property type="entry name" value="Big_5"/>
    <property type="match status" value="5"/>
</dbReference>
<dbReference type="Proteomes" id="UP000273405">
    <property type="component" value="Unassembled WGS sequence"/>
</dbReference>
<dbReference type="PANTHER" id="PTHR46769:SF2">
    <property type="entry name" value="FIBROCYSTIN-L ISOFORM 2 PRECURSOR-RELATED"/>
    <property type="match status" value="1"/>
</dbReference>
<dbReference type="Gene3D" id="2.60.40.1080">
    <property type="match status" value="2"/>
</dbReference>
<evidence type="ECO:0000259" key="3">
    <source>
        <dbReference type="PROSITE" id="PS50835"/>
    </source>
</evidence>
<dbReference type="InterPro" id="IPR007110">
    <property type="entry name" value="Ig-like_dom"/>
</dbReference>
<dbReference type="Pfam" id="PF01833">
    <property type="entry name" value="TIG"/>
    <property type="match status" value="10"/>
</dbReference>
<dbReference type="EMBL" id="RAWG01000118">
    <property type="protein sequence ID" value="RKH40976.1"/>
    <property type="molecule type" value="Genomic_DNA"/>
</dbReference>
<evidence type="ECO:0000313" key="4">
    <source>
        <dbReference type="EMBL" id="RKH40976.1"/>
    </source>
</evidence>